<dbReference type="SUPFAM" id="SSF53756">
    <property type="entry name" value="UDP-Glycosyltransferase/glycogen phosphorylase"/>
    <property type="match status" value="1"/>
</dbReference>
<gene>
    <name evidence="2" type="ORF">EDC64_1222</name>
</gene>
<evidence type="ECO:0000313" key="2">
    <source>
        <dbReference type="EMBL" id="TCT00540.1"/>
    </source>
</evidence>
<sequence>MIDVAIIGPTGGTHVASSLARGARDAGLHCATIETDAAFGTGPLQRLAWHLFDKYPLRLRPFLAGVKDRIATDRPKVLLVLGGAPMTGADLRAIGAGGVRCAHFSTDDPFNPRNGSRRLRASLPVYDVVFTPRRSTIEDLAQLGCADVRYMPFAFDPALFHPPHEPGPLGPDVLFVGGGDADRAAFFTDFLRHGPPPALVGGLWDRYPALRPYWLGTKAPQDLQRLTAQAAVNICLVRRANRDGHVMRSFEIPAIGGFMLAEDTQEHRDLFGPDGACLRYFSGPEEAGRLAHWALAHPQERVRMARALHDRITRGGHTYGDRIKTILAALA</sequence>
<reference evidence="2 3" key="1">
    <citation type="submission" date="2019-03" db="EMBL/GenBank/DDBJ databases">
        <title>Genomic Encyclopedia of Type Strains, Phase IV (KMG-IV): sequencing the most valuable type-strain genomes for metagenomic binning, comparative biology and taxonomic classification.</title>
        <authorList>
            <person name="Goeker M."/>
        </authorList>
    </citation>
    <scope>NUCLEOTIDE SEQUENCE [LARGE SCALE GENOMIC DNA]</scope>
    <source>
        <strain evidence="2 3">DSM 9035</strain>
    </source>
</reference>
<dbReference type="EMBL" id="SMAI01000022">
    <property type="protein sequence ID" value="TCT00540.1"/>
    <property type="molecule type" value="Genomic_DNA"/>
</dbReference>
<comment type="caution">
    <text evidence="2">The sequence shown here is derived from an EMBL/GenBank/DDBJ whole genome shotgun (WGS) entry which is preliminary data.</text>
</comment>
<accession>A0A4R3LJT9</accession>
<proteinExistence type="predicted"/>
<evidence type="ECO:0000313" key="3">
    <source>
        <dbReference type="Proteomes" id="UP000294664"/>
    </source>
</evidence>
<dbReference type="RefSeq" id="WP_132035992.1">
    <property type="nucleotide sequence ID" value="NZ_SMAI01000022.1"/>
</dbReference>
<dbReference type="Pfam" id="PF13524">
    <property type="entry name" value="Glyco_trans_1_2"/>
    <property type="match status" value="1"/>
</dbReference>
<feature type="domain" description="Spore protein YkvP/CgeB glycosyl transferase-like" evidence="1">
    <location>
        <begin position="196"/>
        <end position="328"/>
    </location>
</feature>
<name>A0A4R3LJT9_9HYPH</name>
<dbReference type="Proteomes" id="UP000294664">
    <property type="component" value="Unassembled WGS sequence"/>
</dbReference>
<protein>
    <submittedName>
        <fullName evidence="2">Uncharacterized protein DUF3880</fullName>
    </submittedName>
</protein>
<keyword evidence="3" id="KW-1185">Reference proteome</keyword>
<dbReference type="AlphaFoldDB" id="A0A4R3LJT9"/>
<organism evidence="2 3">
    <name type="scientific">Aquabacter spiritensis</name>
    <dbReference type="NCBI Taxonomy" id="933073"/>
    <lineage>
        <taxon>Bacteria</taxon>
        <taxon>Pseudomonadati</taxon>
        <taxon>Pseudomonadota</taxon>
        <taxon>Alphaproteobacteria</taxon>
        <taxon>Hyphomicrobiales</taxon>
        <taxon>Xanthobacteraceae</taxon>
        <taxon>Aquabacter</taxon>
    </lineage>
</organism>
<dbReference type="InterPro" id="IPR055259">
    <property type="entry name" value="YkvP/CgeB_Glyco_trans-like"/>
</dbReference>
<dbReference type="OrthoDB" id="110463at2"/>
<evidence type="ECO:0000259" key="1">
    <source>
        <dbReference type="Pfam" id="PF13524"/>
    </source>
</evidence>